<dbReference type="EMBL" id="CP002820">
    <property type="protein sequence ID" value="AEG71445.1"/>
    <property type="molecule type" value="Genomic_DNA"/>
</dbReference>
<protein>
    <submittedName>
        <fullName evidence="1">Uncharacterized protein</fullName>
    </submittedName>
</protein>
<evidence type="ECO:0000313" key="1">
    <source>
        <dbReference type="EMBL" id="AEG71445.1"/>
    </source>
</evidence>
<dbReference type="HOGENOM" id="CLU_1894497_0_0_4"/>
<evidence type="ECO:0000313" key="2">
    <source>
        <dbReference type="Proteomes" id="UP000007953"/>
    </source>
</evidence>
<dbReference type="GeneID" id="69255720"/>
<accession>F6G905</accession>
<dbReference type="RefSeq" id="WP_014619066.1">
    <property type="nucleotide sequence ID" value="NC_017575.1"/>
</dbReference>
<gene>
    <name evidence="1" type="ordered locus">RSPO_m00807</name>
</gene>
<dbReference type="AlphaFoldDB" id="F6G905"/>
<dbReference type="Proteomes" id="UP000007953">
    <property type="component" value="Plasmid megaplasmid"/>
</dbReference>
<sequence>MDRTPGPRLETPRHAAFFIGRCDPRAALKQRFGRERRQQVEPQAPAGADIGLAVVHGFRAVVQRSRPSASVTWQTLSRAVSSNNPATACASAGLRMIGQDSVLRPTERGSMCIEPTNSVLRSTITDLTCRHRQR</sequence>
<name>F6G905_RALS8</name>
<geneLocation type="plasmid" evidence="2"/>
<organism evidence="1 2">
    <name type="scientific">Ralstonia solanacearum (strain Po82)</name>
    <dbReference type="NCBI Taxonomy" id="1031711"/>
    <lineage>
        <taxon>Bacteria</taxon>
        <taxon>Pseudomonadati</taxon>
        <taxon>Pseudomonadota</taxon>
        <taxon>Betaproteobacteria</taxon>
        <taxon>Burkholderiales</taxon>
        <taxon>Burkholderiaceae</taxon>
        <taxon>Ralstonia</taxon>
        <taxon>Ralstonia solanacearum species complex</taxon>
    </lineage>
</organism>
<reference evidence="1 2" key="1">
    <citation type="journal article" date="2011" name="J. Bacteriol.">
        <title>Complete genome sequence of the plant pathogen Ralstonia solanacearum strain Po82.</title>
        <authorList>
            <person name="Xu J."/>
            <person name="Zheng H.J."/>
            <person name="Liu L."/>
            <person name="Pan Z.C."/>
            <person name="Prior P."/>
            <person name="Tang B."/>
            <person name="Xu J.S."/>
            <person name="Zhang H."/>
            <person name="Tian Q."/>
            <person name="Zhang L.Q."/>
            <person name="Feng J."/>
        </authorList>
    </citation>
    <scope>NUCLEOTIDE SEQUENCE [LARGE SCALE GENOMIC DNA]</scope>
    <source>
        <strain evidence="2">Po82</strain>
    </source>
</reference>
<proteinExistence type="predicted"/>
<dbReference type="KEGG" id="rsn:RSPO_m00807"/>
<keyword evidence="1" id="KW-0614">Plasmid</keyword>